<evidence type="ECO:0000313" key="2">
    <source>
        <dbReference type="EMBL" id="MEN7550952.1"/>
    </source>
</evidence>
<comment type="caution">
    <text evidence="2">The sequence shown here is derived from an EMBL/GenBank/DDBJ whole genome shotgun (WGS) entry which is preliminary data.</text>
</comment>
<sequence>MKMRIPIEVFRWLKTFLSHRVPLRIAGASSKKSNCYPPVSTFKALLCIAYMLGFGSVLAQEAVSLKDLSAFNQAGSSWHIAGNVKAGLFKERELQSEPGEGVLVNLPGKKQPGKDLFTQWEHGSMDLELDYMMAKNSNSGIYLQGRYEIQLLDSWGVKQPRSGDNGGIYERWDDSKPQGQKGYQGYAPRQNASRAPGLWQHLKISFQAPRFDASGNKIENARILYIQLNGVTIHEDVELFGPTRGAVSSKEVAQAPLRIQGDHGPVAFKNIRVRHYNTSRPQVEGLSYSLYKGKFDSTPDFTSLQPESKGNMTAISTQVNPTSKEFLVRYTGTLNVKKAGEYHFRMDASGGWSTLKIKENTLKGSGKVILPLGKVAFELLYSKKTDWASASLGVAVSGPGLREVVLSQDPMNPGRQVDPILVHARENTILRSFMDLPGSPRVVHAVSVGSPEQVHYTYDLDKGMLVQVWRGGFLNTTPMWHSRGDGSSRPLGMVQHFGKPALTLGKLSSTQSQWATDTTGTSYVPKGYILDAQGQPTFTYLIYNTRVRDAIRVLNNGQGIQRQLIAQHPADQLYARLASGSNIEEVEKGLYVIDNKSYYVQLDAAAKKLKPIIRDNNGQKELIVPFQNQLNYHILF</sequence>
<gene>
    <name evidence="2" type="ORF">AAG747_23730</name>
</gene>
<dbReference type="AlphaFoldDB" id="A0AAW9S467"/>
<dbReference type="Proteomes" id="UP001403385">
    <property type="component" value="Unassembled WGS sequence"/>
</dbReference>
<evidence type="ECO:0000259" key="1">
    <source>
        <dbReference type="Pfam" id="PF06439"/>
    </source>
</evidence>
<dbReference type="RefSeq" id="WP_346823734.1">
    <property type="nucleotide sequence ID" value="NZ_JBDKWZ010000018.1"/>
</dbReference>
<proteinExistence type="predicted"/>
<dbReference type="Pfam" id="PF06439">
    <property type="entry name" value="3keto-disac_hyd"/>
    <property type="match status" value="1"/>
</dbReference>
<dbReference type="InterPro" id="IPR010496">
    <property type="entry name" value="AL/BT2_dom"/>
</dbReference>
<reference evidence="2 3" key="1">
    <citation type="submission" date="2024-04" db="EMBL/GenBank/DDBJ databases">
        <title>Novel genus in family Flammeovirgaceae.</title>
        <authorList>
            <person name="Nguyen T.H."/>
            <person name="Vuong T.Q."/>
            <person name="Le H."/>
            <person name="Kim S.-G."/>
        </authorList>
    </citation>
    <scope>NUCLEOTIDE SEQUENCE [LARGE SCALE GENOMIC DNA]</scope>
    <source>
        <strain evidence="2 3">JCM 23209</strain>
    </source>
</reference>
<evidence type="ECO:0000313" key="3">
    <source>
        <dbReference type="Proteomes" id="UP001403385"/>
    </source>
</evidence>
<name>A0AAW9S467_9BACT</name>
<organism evidence="2 3">
    <name type="scientific">Rapidithrix thailandica</name>
    <dbReference type="NCBI Taxonomy" id="413964"/>
    <lineage>
        <taxon>Bacteria</taxon>
        <taxon>Pseudomonadati</taxon>
        <taxon>Bacteroidota</taxon>
        <taxon>Cytophagia</taxon>
        <taxon>Cytophagales</taxon>
        <taxon>Flammeovirgaceae</taxon>
        <taxon>Rapidithrix</taxon>
    </lineage>
</organism>
<dbReference type="EMBL" id="JBDKWZ010000018">
    <property type="protein sequence ID" value="MEN7550952.1"/>
    <property type="molecule type" value="Genomic_DNA"/>
</dbReference>
<dbReference type="GO" id="GO:0016787">
    <property type="term" value="F:hydrolase activity"/>
    <property type="evidence" value="ECO:0007669"/>
    <property type="project" value="InterPro"/>
</dbReference>
<keyword evidence="3" id="KW-1185">Reference proteome</keyword>
<accession>A0AAW9S467</accession>
<feature type="domain" description="3-keto-alpha-glucoside-1,2-lyase/3-keto-2-hydroxy-glucal hydratase" evidence="1">
    <location>
        <begin position="84"/>
        <end position="274"/>
    </location>
</feature>
<protein>
    <submittedName>
        <fullName evidence="2">DUF1080 domain-containing protein</fullName>
    </submittedName>
</protein>
<dbReference type="Gene3D" id="2.60.120.560">
    <property type="entry name" value="Exo-inulinase, domain 1"/>
    <property type="match status" value="1"/>
</dbReference>